<organism evidence="1">
    <name type="scientific">Anguilla anguilla</name>
    <name type="common">European freshwater eel</name>
    <name type="synonym">Muraena anguilla</name>
    <dbReference type="NCBI Taxonomy" id="7936"/>
    <lineage>
        <taxon>Eukaryota</taxon>
        <taxon>Metazoa</taxon>
        <taxon>Chordata</taxon>
        <taxon>Craniata</taxon>
        <taxon>Vertebrata</taxon>
        <taxon>Euteleostomi</taxon>
        <taxon>Actinopterygii</taxon>
        <taxon>Neopterygii</taxon>
        <taxon>Teleostei</taxon>
        <taxon>Anguilliformes</taxon>
        <taxon>Anguillidae</taxon>
        <taxon>Anguilla</taxon>
    </lineage>
</organism>
<dbReference type="AlphaFoldDB" id="A0A0E9SH39"/>
<sequence length="44" mass="5194">MKLQGPNAEIHEIGITCKAIMHSLMMNQKVSWFFEVTHEYRLQC</sequence>
<proteinExistence type="predicted"/>
<dbReference type="EMBL" id="GBXM01067873">
    <property type="protein sequence ID" value="JAH40704.1"/>
    <property type="molecule type" value="Transcribed_RNA"/>
</dbReference>
<accession>A0A0E9SH39</accession>
<reference evidence="1" key="2">
    <citation type="journal article" date="2015" name="Fish Shellfish Immunol.">
        <title>Early steps in the European eel (Anguilla anguilla)-Vibrio vulnificus interaction in the gills: Role of the RtxA13 toxin.</title>
        <authorList>
            <person name="Callol A."/>
            <person name="Pajuelo D."/>
            <person name="Ebbesson L."/>
            <person name="Teles M."/>
            <person name="MacKenzie S."/>
            <person name="Amaro C."/>
        </authorList>
    </citation>
    <scope>NUCLEOTIDE SEQUENCE</scope>
</reference>
<protein>
    <submittedName>
        <fullName evidence="1">Uncharacterized protein</fullName>
    </submittedName>
</protein>
<name>A0A0E9SH39_ANGAN</name>
<evidence type="ECO:0000313" key="1">
    <source>
        <dbReference type="EMBL" id="JAH40704.1"/>
    </source>
</evidence>
<reference evidence="1" key="1">
    <citation type="submission" date="2014-11" db="EMBL/GenBank/DDBJ databases">
        <authorList>
            <person name="Amaro Gonzalez C."/>
        </authorList>
    </citation>
    <scope>NUCLEOTIDE SEQUENCE</scope>
</reference>